<dbReference type="PANTHER" id="PTHR21240:SF28">
    <property type="entry name" value="ISO-OROTATE DECARBOXYLASE (EUROFUNG)"/>
    <property type="match status" value="1"/>
</dbReference>
<proteinExistence type="predicted"/>
<dbReference type="InterPro" id="IPR032465">
    <property type="entry name" value="ACMSD"/>
</dbReference>
<dbReference type="RefSeq" id="WP_342806834.1">
    <property type="nucleotide sequence ID" value="NZ_JAOPJZ010000002.1"/>
</dbReference>
<gene>
    <name evidence="3" type="ORF">OB919_04530</name>
</gene>
<dbReference type="EMBL" id="JAOPJZ010000002">
    <property type="protein sequence ID" value="MCU4751254.1"/>
    <property type="molecule type" value="Genomic_DNA"/>
</dbReference>
<dbReference type="Pfam" id="PF04909">
    <property type="entry name" value="Amidohydro_2"/>
    <property type="match status" value="1"/>
</dbReference>
<comment type="caution">
    <text evidence="3">The sequence shown here is derived from an EMBL/GenBank/DDBJ whole genome shotgun (WGS) entry which is preliminary data.</text>
</comment>
<reference evidence="3 4" key="1">
    <citation type="submission" date="2022-09" db="EMBL/GenBank/DDBJ databases">
        <title>Enrichment on poylsaccharides allowed isolation of novel metabolic and taxonomic groups of Haloarchaea.</title>
        <authorList>
            <person name="Sorokin D.Y."/>
            <person name="Elcheninov A.G."/>
            <person name="Khizhniak T.V."/>
            <person name="Kolganova T.V."/>
            <person name="Kublanov I.V."/>
        </authorList>
    </citation>
    <scope>NUCLEOTIDE SEQUENCE [LARGE SCALE GENOMIC DNA]</scope>
    <source>
        <strain evidence="3 4">AArc-curdl1</strain>
    </source>
</reference>
<dbReference type="GO" id="GO:0016787">
    <property type="term" value="F:hydrolase activity"/>
    <property type="evidence" value="ECO:0007669"/>
    <property type="project" value="InterPro"/>
</dbReference>
<organism evidence="3 4">
    <name type="scientific">Natronosalvus hydrolyticus</name>
    <dbReference type="NCBI Taxonomy" id="2979988"/>
    <lineage>
        <taxon>Archaea</taxon>
        <taxon>Methanobacteriati</taxon>
        <taxon>Methanobacteriota</taxon>
        <taxon>Stenosarchaea group</taxon>
        <taxon>Halobacteria</taxon>
        <taxon>Halobacteriales</taxon>
        <taxon>Natrialbaceae</taxon>
        <taxon>Natronosalvus</taxon>
    </lineage>
</organism>
<evidence type="ECO:0000259" key="2">
    <source>
        <dbReference type="Pfam" id="PF04909"/>
    </source>
</evidence>
<dbReference type="AlphaFoldDB" id="A0AAP3E6D7"/>
<dbReference type="GO" id="GO:0019748">
    <property type="term" value="P:secondary metabolic process"/>
    <property type="evidence" value="ECO:0007669"/>
    <property type="project" value="TreeGrafter"/>
</dbReference>
<sequence length="335" mass="39032">MTIETTHADWRTENGVIDMHTHLGVDYLEEALEYMDQNNITKLVDITPNTGERFEDLMDAIESYPDRFDAFGGFDFDGLGESGWIDRELDRMERYVDAGAVGFKIHKALGMEYRDADGELVAVDDERLAPLFDKAKELDTVIAFHIADPKSFFEPLDEVDEQWVEQGWWWGDREQYPYQWWALIRQLERVIERHPETTFLGVHFGCAAEEVGYVADVMRENPNYIIDVSARLPWFGAQRADMVRDIFLEFQDRILFGTDLAVREPIMLGVPQGFEPTDEDVETFYDAHWQYFETDDVDIDHPTPWVGDWTVDAIDLPRDVLEKFYVTNAERYLGL</sequence>
<dbReference type="Proteomes" id="UP001321047">
    <property type="component" value="Unassembled WGS sequence"/>
</dbReference>
<protein>
    <submittedName>
        <fullName evidence="3">Amidohydrolase family protein</fullName>
    </submittedName>
</protein>
<dbReference type="PANTHER" id="PTHR21240">
    <property type="entry name" value="2-AMINO-3-CARBOXYLMUCONATE-6-SEMIALDEHYDE DECARBOXYLASE"/>
    <property type="match status" value="1"/>
</dbReference>
<feature type="domain" description="Amidohydrolase-related" evidence="2">
    <location>
        <begin position="26"/>
        <end position="335"/>
    </location>
</feature>
<keyword evidence="1" id="KW-0456">Lyase</keyword>
<dbReference type="InterPro" id="IPR006680">
    <property type="entry name" value="Amidohydro-rel"/>
</dbReference>
<dbReference type="InterPro" id="IPR032466">
    <property type="entry name" value="Metal_Hydrolase"/>
</dbReference>
<dbReference type="Gene3D" id="3.20.20.140">
    <property type="entry name" value="Metal-dependent hydrolases"/>
    <property type="match status" value="1"/>
</dbReference>
<evidence type="ECO:0000313" key="4">
    <source>
        <dbReference type="Proteomes" id="UP001321047"/>
    </source>
</evidence>
<evidence type="ECO:0000313" key="3">
    <source>
        <dbReference type="EMBL" id="MCU4751254.1"/>
    </source>
</evidence>
<dbReference type="GO" id="GO:0005737">
    <property type="term" value="C:cytoplasm"/>
    <property type="evidence" value="ECO:0007669"/>
    <property type="project" value="TreeGrafter"/>
</dbReference>
<accession>A0AAP3E6D7</accession>
<name>A0AAP3E6D7_9EURY</name>
<keyword evidence="4" id="KW-1185">Reference proteome</keyword>
<dbReference type="GO" id="GO:0016831">
    <property type="term" value="F:carboxy-lyase activity"/>
    <property type="evidence" value="ECO:0007669"/>
    <property type="project" value="InterPro"/>
</dbReference>
<evidence type="ECO:0000256" key="1">
    <source>
        <dbReference type="ARBA" id="ARBA00023239"/>
    </source>
</evidence>
<dbReference type="SUPFAM" id="SSF51556">
    <property type="entry name" value="Metallo-dependent hydrolases"/>
    <property type="match status" value="1"/>
</dbReference>